<dbReference type="PANTHER" id="PTHR43133:SF46">
    <property type="entry name" value="RNA POLYMERASE SIGMA-70 FACTOR ECF SUBFAMILY"/>
    <property type="match status" value="1"/>
</dbReference>
<dbReference type="InterPro" id="IPR007627">
    <property type="entry name" value="RNA_pol_sigma70_r2"/>
</dbReference>
<reference evidence="7" key="1">
    <citation type="submission" date="2024-05" db="EMBL/GenBank/DDBJ databases">
        <authorList>
            <person name="Jung D.-H."/>
        </authorList>
    </citation>
    <scope>NUCLEOTIDE SEQUENCE</scope>
    <source>
        <strain evidence="7">JA-25</strain>
    </source>
</reference>
<comment type="caution">
    <text evidence="7">The sequence shown here is derived from an EMBL/GenBank/DDBJ whole genome shotgun (WGS) entry which is preliminary data.</text>
</comment>
<dbReference type="InterPro" id="IPR014327">
    <property type="entry name" value="RNA_pol_sigma70_bacteroid"/>
</dbReference>
<gene>
    <name evidence="7" type="ORF">F7231_03375</name>
</gene>
<evidence type="ECO:0000313" key="7">
    <source>
        <dbReference type="EMBL" id="NID09199.1"/>
    </source>
</evidence>
<dbReference type="SUPFAM" id="SSF88659">
    <property type="entry name" value="Sigma3 and sigma4 domains of RNA polymerase sigma factors"/>
    <property type="match status" value="1"/>
</dbReference>
<keyword evidence="4" id="KW-0804">Transcription</keyword>
<evidence type="ECO:0000256" key="1">
    <source>
        <dbReference type="ARBA" id="ARBA00010641"/>
    </source>
</evidence>
<dbReference type="InterPro" id="IPR036388">
    <property type="entry name" value="WH-like_DNA-bd_sf"/>
</dbReference>
<dbReference type="Gene3D" id="1.10.10.10">
    <property type="entry name" value="Winged helix-like DNA-binding domain superfamily/Winged helix DNA-binding domain"/>
    <property type="match status" value="1"/>
</dbReference>
<dbReference type="Pfam" id="PF08281">
    <property type="entry name" value="Sigma70_r4_2"/>
    <property type="match status" value="1"/>
</dbReference>
<feature type="domain" description="RNA polymerase sigma-70 region 2" evidence="5">
    <location>
        <begin position="23"/>
        <end position="85"/>
    </location>
</feature>
<dbReference type="Proteomes" id="UP000606008">
    <property type="component" value="Unassembled WGS sequence"/>
</dbReference>
<dbReference type="CDD" id="cd06171">
    <property type="entry name" value="Sigma70_r4"/>
    <property type="match status" value="1"/>
</dbReference>
<dbReference type="NCBIfam" id="TIGR02985">
    <property type="entry name" value="Sig70_bacteroi1"/>
    <property type="match status" value="1"/>
</dbReference>
<keyword evidence="8" id="KW-1185">Reference proteome</keyword>
<dbReference type="SUPFAM" id="SSF88946">
    <property type="entry name" value="Sigma2 domain of RNA polymerase sigma factors"/>
    <property type="match status" value="1"/>
</dbReference>
<dbReference type="InterPro" id="IPR013249">
    <property type="entry name" value="RNA_pol_sigma70_r4_t2"/>
</dbReference>
<evidence type="ECO:0000256" key="4">
    <source>
        <dbReference type="ARBA" id="ARBA00023163"/>
    </source>
</evidence>
<evidence type="ECO:0000256" key="2">
    <source>
        <dbReference type="ARBA" id="ARBA00023015"/>
    </source>
</evidence>
<dbReference type="InterPro" id="IPR014284">
    <property type="entry name" value="RNA_pol_sigma-70_dom"/>
</dbReference>
<accession>A0ABX0QAY6</accession>
<evidence type="ECO:0000259" key="5">
    <source>
        <dbReference type="Pfam" id="PF04542"/>
    </source>
</evidence>
<evidence type="ECO:0000259" key="6">
    <source>
        <dbReference type="Pfam" id="PF08281"/>
    </source>
</evidence>
<evidence type="ECO:0000256" key="3">
    <source>
        <dbReference type="ARBA" id="ARBA00023082"/>
    </source>
</evidence>
<dbReference type="RefSeq" id="WP_166690888.1">
    <property type="nucleotide sequence ID" value="NZ_WAEL01000001.1"/>
</dbReference>
<protein>
    <submittedName>
        <fullName evidence="7">RNA polymerase sigma-70 factor</fullName>
    </submittedName>
</protein>
<sequence length="190" mass="22514">MSDDEHLIRLAFAQDPVTGCELLFRRYYAPLRNHAVRFVYSKEIAEDLVSDVFSTFWENRLHEQIATSYRAYLFKAVRNRAQNYLLWEVKKDSNAPDAGVLLPDNSPTPEATLLFDELRIRLDQRIQDLPSQCRKVFLLSRLEGKSYREIADELGLSVRTVEVHIRKALVSIREMLNREWLWLLLFYWLH</sequence>
<dbReference type="EMBL" id="WAEL01000001">
    <property type="protein sequence ID" value="NID09199.1"/>
    <property type="molecule type" value="Genomic_DNA"/>
</dbReference>
<organism evidence="7 8">
    <name type="scientific">Fibrivirga algicola</name>
    <dbReference type="NCBI Taxonomy" id="2950420"/>
    <lineage>
        <taxon>Bacteria</taxon>
        <taxon>Pseudomonadati</taxon>
        <taxon>Bacteroidota</taxon>
        <taxon>Cytophagia</taxon>
        <taxon>Cytophagales</taxon>
        <taxon>Spirosomataceae</taxon>
        <taxon>Fibrivirga</taxon>
    </lineage>
</organism>
<dbReference type="InterPro" id="IPR013325">
    <property type="entry name" value="RNA_pol_sigma_r2"/>
</dbReference>
<proteinExistence type="inferred from homology"/>
<dbReference type="PANTHER" id="PTHR43133">
    <property type="entry name" value="RNA POLYMERASE ECF-TYPE SIGMA FACTO"/>
    <property type="match status" value="1"/>
</dbReference>
<comment type="similarity">
    <text evidence="1">Belongs to the sigma-70 factor family. ECF subfamily.</text>
</comment>
<dbReference type="Gene3D" id="1.10.1740.10">
    <property type="match status" value="1"/>
</dbReference>
<feature type="domain" description="RNA polymerase sigma factor 70 region 4 type 2" evidence="6">
    <location>
        <begin position="121"/>
        <end position="169"/>
    </location>
</feature>
<evidence type="ECO:0000313" key="8">
    <source>
        <dbReference type="Proteomes" id="UP000606008"/>
    </source>
</evidence>
<name>A0ABX0QAY6_9BACT</name>
<dbReference type="Pfam" id="PF04542">
    <property type="entry name" value="Sigma70_r2"/>
    <property type="match status" value="1"/>
</dbReference>
<keyword evidence="3" id="KW-0731">Sigma factor</keyword>
<dbReference type="NCBIfam" id="TIGR02937">
    <property type="entry name" value="sigma70-ECF"/>
    <property type="match status" value="1"/>
</dbReference>
<keyword evidence="2" id="KW-0805">Transcription regulation</keyword>
<dbReference type="InterPro" id="IPR039425">
    <property type="entry name" value="RNA_pol_sigma-70-like"/>
</dbReference>
<dbReference type="InterPro" id="IPR013324">
    <property type="entry name" value="RNA_pol_sigma_r3/r4-like"/>
</dbReference>